<organism evidence="2 3">
    <name type="scientific">Dictyobacter halimunensis</name>
    <dbReference type="NCBI Taxonomy" id="3026934"/>
    <lineage>
        <taxon>Bacteria</taxon>
        <taxon>Bacillati</taxon>
        <taxon>Chloroflexota</taxon>
        <taxon>Ktedonobacteria</taxon>
        <taxon>Ktedonobacterales</taxon>
        <taxon>Dictyobacteraceae</taxon>
        <taxon>Dictyobacter</taxon>
    </lineage>
</organism>
<feature type="transmembrane region" description="Helical" evidence="1">
    <location>
        <begin position="48"/>
        <end position="69"/>
    </location>
</feature>
<comment type="caution">
    <text evidence="2">The sequence shown here is derived from an EMBL/GenBank/DDBJ whole genome shotgun (WGS) entry which is preliminary data.</text>
</comment>
<evidence type="ECO:0000313" key="2">
    <source>
        <dbReference type="EMBL" id="GLV59947.1"/>
    </source>
</evidence>
<feature type="transmembrane region" description="Helical" evidence="1">
    <location>
        <begin position="23"/>
        <end position="41"/>
    </location>
</feature>
<dbReference type="Proteomes" id="UP001344906">
    <property type="component" value="Unassembled WGS sequence"/>
</dbReference>
<dbReference type="RefSeq" id="WP_338256861.1">
    <property type="nucleotide sequence ID" value="NZ_BSRI01000002.1"/>
</dbReference>
<gene>
    <name evidence="2" type="ORF">KDH_67710</name>
</gene>
<evidence type="ECO:0000256" key="1">
    <source>
        <dbReference type="SAM" id="Phobius"/>
    </source>
</evidence>
<accession>A0ABQ6G402</accession>
<keyword evidence="1" id="KW-0472">Membrane</keyword>
<evidence type="ECO:0008006" key="4">
    <source>
        <dbReference type="Google" id="ProtNLM"/>
    </source>
</evidence>
<dbReference type="EMBL" id="BSRI01000002">
    <property type="protein sequence ID" value="GLV59947.1"/>
    <property type="molecule type" value="Genomic_DNA"/>
</dbReference>
<feature type="transmembrane region" description="Helical" evidence="1">
    <location>
        <begin position="75"/>
        <end position="99"/>
    </location>
</feature>
<keyword evidence="1" id="KW-1133">Transmembrane helix</keyword>
<name>A0ABQ6G402_9CHLR</name>
<evidence type="ECO:0000313" key="3">
    <source>
        <dbReference type="Proteomes" id="UP001344906"/>
    </source>
</evidence>
<reference evidence="2 3" key="1">
    <citation type="submission" date="2023-02" db="EMBL/GenBank/DDBJ databases">
        <title>Dictyobacter halimunensis sp. nov., a new member of the class Ktedonobacteria from forest soil in a geothermal area.</title>
        <authorList>
            <person name="Rachmania M.K."/>
            <person name="Ningsih F."/>
            <person name="Sakai Y."/>
            <person name="Yabe S."/>
            <person name="Yokota A."/>
            <person name="Sjamsuridzal W."/>
        </authorList>
    </citation>
    <scope>NUCLEOTIDE SEQUENCE [LARGE SCALE GENOMIC DNA]</scope>
    <source>
        <strain evidence="2 3">S3.2.2.5</strain>
    </source>
</reference>
<sequence length="113" mass="12070">MLVLADGVTITIGHNVWSFGMNVILYIIIAAIVGVVAEMIVGWRVPFGIIGAIIVGVIGAWLMTNVITISGVGDIYLFGVPIIRALIGAIILIAIWHLLTGGFGGRRRRYRAA</sequence>
<protein>
    <recommendedName>
        <fullName evidence="4">GlsB/YeaQ/YmgE family stress response membrane protein</fullName>
    </recommendedName>
</protein>
<keyword evidence="1" id="KW-0812">Transmembrane</keyword>
<proteinExistence type="predicted"/>
<keyword evidence="3" id="KW-1185">Reference proteome</keyword>